<evidence type="ECO:0000313" key="2">
    <source>
        <dbReference type="EMBL" id="KAF7424371.1"/>
    </source>
</evidence>
<dbReference type="VEuPathDB" id="FungiDB:PC9H_009678"/>
<dbReference type="AlphaFoldDB" id="A0A8H6ZRT1"/>
<feature type="compositionally biased region" description="Polar residues" evidence="1">
    <location>
        <begin position="213"/>
        <end position="224"/>
    </location>
</feature>
<dbReference type="OrthoDB" id="539213at2759"/>
<dbReference type="GeneID" id="59379496"/>
<dbReference type="Gene3D" id="1.25.40.20">
    <property type="entry name" value="Ankyrin repeat-containing domain"/>
    <property type="match status" value="1"/>
</dbReference>
<evidence type="ECO:0000313" key="3">
    <source>
        <dbReference type="Proteomes" id="UP000623687"/>
    </source>
</evidence>
<gene>
    <name evidence="2" type="ORF">PC9H_009678</name>
</gene>
<dbReference type="Proteomes" id="UP000623687">
    <property type="component" value="Unassembled WGS sequence"/>
</dbReference>
<dbReference type="RefSeq" id="XP_036628565.1">
    <property type="nucleotide sequence ID" value="XM_036779176.1"/>
</dbReference>
<comment type="caution">
    <text evidence="2">The sequence shown here is derived from an EMBL/GenBank/DDBJ whole genome shotgun (WGS) entry which is preliminary data.</text>
</comment>
<dbReference type="InterPro" id="IPR036770">
    <property type="entry name" value="Ankyrin_rpt-contain_sf"/>
</dbReference>
<proteinExistence type="predicted"/>
<dbReference type="SUPFAM" id="SSF48403">
    <property type="entry name" value="Ankyrin repeat"/>
    <property type="match status" value="1"/>
</dbReference>
<name>A0A8H6ZRT1_PLEOS</name>
<sequence>MRRRTGLASLPVELLYEIQLYATSENLPLICKHFYAIYSSTPASFRARYIIARALRATSGHTNFDIVSRALRYPICSQPVLDAICRQAPKYGISLQTYRPKLPKRLFYNLRPPASRSAPRWEERDHPLPFLRYLYSSSSFPAPDPSSHDGYALTKAVHARFTPLVEFLLDQGASPRCKNGLAVFVAIRMNNIAMVKMLVERDGRQGIEPVEGAQNSSSTQTDGIQGTGDACRVGKSKLKAGKKRKLEDRIQVTSEMLRAAVKSHAKEVIDWLMEEKGCVPDMQTLLLLTR</sequence>
<organism evidence="2 3">
    <name type="scientific">Pleurotus ostreatus</name>
    <name type="common">Oyster mushroom</name>
    <name type="synonym">White-rot fungus</name>
    <dbReference type="NCBI Taxonomy" id="5322"/>
    <lineage>
        <taxon>Eukaryota</taxon>
        <taxon>Fungi</taxon>
        <taxon>Dikarya</taxon>
        <taxon>Basidiomycota</taxon>
        <taxon>Agaricomycotina</taxon>
        <taxon>Agaricomycetes</taxon>
        <taxon>Agaricomycetidae</taxon>
        <taxon>Agaricales</taxon>
        <taxon>Pleurotineae</taxon>
        <taxon>Pleurotaceae</taxon>
        <taxon>Pleurotus</taxon>
    </lineage>
</organism>
<keyword evidence="3" id="KW-1185">Reference proteome</keyword>
<evidence type="ECO:0000256" key="1">
    <source>
        <dbReference type="SAM" id="MobiDB-lite"/>
    </source>
</evidence>
<feature type="region of interest" description="Disordered" evidence="1">
    <location>
        <begin position="208"/>
        <end position="230"/>
    </location>
</feature>
<reference evidence="2" key="1">
    <citation type="submission" date="2019-07" db="EMBL/GenBank/DDBJ databases">
        <authorList>
            <person name="Palmer J.M."/>
        </authorList>
    </citation>
    <scope>NUCLEOTIDE SEQUENCE</scope>
    <source>
        <strain evidence="2">PC9</strain>
    </source>
</reference>
<accession>A0A8H6ZRT1</accession>
<dbReference type="EMBL" id="JACETU010000007">
    <property type="protein sequence ID" value="KAF7424371.1"/>
    <property type="molecule type" value="Genomic_DNA"/>
</dbReference>
<protein>
    <submittedName>
        <fullName evidence="2">Uncharacterized protein</fullName>
    </submittedName>
</protein>